<name>A0A6A4QUN6_LUPAL</name>
<keyword evidence="1" id="KW-0812">Transmembrane</keyword>
<keyword evidence="1" id="KW-0472">Membrane</keyword>
<feature type="transmembrane region" description="Helical" evidence="1">
    <location>
        <begin position="49"/>
        <end position="71"/>
    </location>
</feature>
<reference evidence="3" key="1">
    <citation type="journal article" date="2020" name="Nat. Commun.">
        <title>Genome sequence of the cluster root forming white lupin.</title>
        <authorList>
            <person name="Hufnagel B."/>
            <person name="Marques A."/>
            <person name="Soriano A."/>
            <person name="Marques L."/>
            <person name="Divol F."/>
            <person name="Doumas P."/>
            <person name="Sallet E."/>
            <person name="Mancinotti D."/>
            <person name="Carrere S."/>
            <person name="Marande W."/>
            <person name="Arribat S."/>
            <person name="Keller J."/>
            <person name="Huneau C."/>
            <person name="Blein T."/>
            <person name="Aime D."/>
            <person name="Laguerre M."/>
            <person name="Taylor J."/>
            <person name="Schubert V."/>
            <person name="Nelson M."/>
            <person name="Geu-Flores F."/>
            <person name="Crespi M."/>
            <person name="Gallardo-Guerrero K."/>
            <person name="Delaux P.-M."/>
            <person name="Salse J."/>
            <person name="Berges H."/>
            <person name="Guyot R."/>
            <person name="Gouzy J."/>
            <person name="Peret B."/>
        </authorList>
    </citation>
    <scope>NUCLEOTIDE SEQUENCE [LARGE SCALE GENOMIC DNA]</scope>
    <source>
        <strain evidence="3">cv. Amiga</strain>
    </source>
</reference>
<evidence type="ECO:0000313" key="3">
    <source>
        <dbReference type="Proteomes" id="UP000447434"/>
    </source>
</evidence>
<dbReference type="EMBL" id="WOCE01000003">
    <property type="protein sequence ID" value="KAE9617327.1"/>
    <property type="molecule type" value="Genomic_DNA"/>
</dbReference>
<keyword evidence="1" id="KW-1133">Transmembrane helix</keyword>
<dbReference type="Proteomes" id="UP000447434">
    <property type="component" value="Chromosome 3"/>
</dbReference>
<keyword evidence="3" id="KW-1185">Reference proteome</keyword>
<proteinExistence type="predicted"/>
<comment type="caution">
    <text evidence="2">The sequence shown here is derived from an EMBL/GenBank/DDBJ whole genome shotgun (WGS) entry which is preliminary data.</text>
</comment>
<dbReference type="AlphaFoldDB" id="A0A6A4QUN6"/>
<accession>A0A6A4QUN6</accession>
<evidence type="ECO:0000313" key="2">
    <source>
        <dbReference type="EMBL" id="KAE9617327.1"/>
    </source>
</evidence>
<gene>
    <name evidence="2" type="ORF">Lalb_Chr03g0034201</name>
</gene>
<sequence>MLLVVFVPASESPLPPLELVGSRLKKKPSLAEGRRPCGSLGKKTTISPILSFCHFTYFFHIFFIFFFVLMVC</sequence>
<evidence type="ECO:0000256" key="1">
    <source>
        <dbReference type="SAM" id="Phobius"/>
    </source>
</evidence>
<organism evidence="2 3">
    <name type="scientific">Lupinus albus</name>
    <name type="common">White lupine</name>
    <name type="synonym">Lupinus termis</name>
    <dbReference type="NCBI Taxonomy" id="3870"/>
    <lineage>
        <taxon>Eukaryota</taxon>
        <taxon>Viridiplantae</taxon>
        <taxon>Streptophyta</taxon>
        <taxon>Embryophyta</taxon>
        <taxon>Tracheophyta</taxon>
        <taxon>Spermatophyta</taxon>
        <taxon>Magnoliopsida</taxon>
        <taxon>eudicotyledons</taxon>
        <taxon>Gunneridae</taxon>
        <taxon>Pentapetalae</taxon>
        <taxon>rosids</taxon>
        <taxon>fabids</taxon>
        <taxon>Fabales</taxon>
        <taxon>Fabaceae</taxon>
        <taxon>Papilionoideae</taxon>
        <taxon>50 kb inversion clade</taxon>
        <taxon>genistoids sensu lato</taxon>
        <taxon>core genistoids</taxon>
        <taxon>Genisteae</taxon>
        <taxon>Lupinus</taxon>
    </lineage>
</organism>
<protein>
    <submittedName>
        <fullName evidence="2">Uncharacterized protein</fullName>
    </submittedName>
</protein>